<sequence length="115" mass="13286">MKSDTCFSKTTGQPLSVYDNEYDAISAAEHSELFYDKEMFPYFCDVCSNWHLTPKSRYTPSSECPVCVGSDGRPKQSYRNEKEARLRAEILCDEQGLQLSVYECEMGYGWHLTKR</sequence>
<evidence type="ECO:0000313" key="2">
    <source>
        <dbReference type="Proteomes" id="UP001163255"/>
    </source>
</evidence>
<dbReference type="RefSeq" id="WP_262597501.1">
    <property type="nucleotide sequence ID" value="NZ_CP103300.1"/>
</dbReference>
<evidence type="ECO:0008006" key="3">
    <source>
        <dbReference type="Google" id="ProtNLM"/>
    </source>
</evidence>
<keyword evidence="2" id="KW-1185">Reference proteome</keyword>
<protein>
    <recommendedName>
        <fullName evidence="3">Regulatory protein FmdB Zinc ribbon domain-containing protein</fullName>
    </recommendedName>
</protein>
<accession>A0ABY6GRV0</accession>
<dbReference type="Proteomes" id="UP001163255">
    <property type="component" value="Chromosome"/>
</dbReference>
<proteinExistence type="predicted"/>
<organism evidence="1 2">
    <name type="scientific">Endozoicomonas euniceicola</name>
    <dbReference type="NCBI Taxonomy" id="1234143"/>
    <lineage>
        <taxon>Bacteria</taxon>
        <taxon>Pseudomonadati</taxon>
        <taxon>Pseudomonadota</taxon>
        <taxon>Gammaproteobacteria</taxon>
        <taxon>Oceanospirillales</taxon>
        <taxon>Endozoicomonadaceae</taxon>
        <taxon>Endozoicomonas</taxon>
    </lineage>
</organism>
<dbReference type="EMBL" id="CP103300">
    <property type="protein sequence ID" value="UYM15471.1"/>
    <property type="molecule type" value="Genomic_DNA"/>
</dbReference>
<evidence type="ECO:0000313" key="1">
    <source>
        <dbReference type="EMBL" id="UYM15471.1"/>
    </source>
</evidence>
<gene>
    <name evidence="1" type="ORF">NX720_21885</name>
</gene>
<reference evidence="1" key="1">
    <citation type="submission" date="2022-10" db="EMBL/GenBank/DDBJ databases">
        <title>Completed Genome Sequence of two octocoral isolated bacterium, Endozoicomonas euniceicola EF212T and Endozoicomonas gorgoniicola PS125T.</title>
        <authorList>
            <person name="Chiou Y.-J."/>
            <person name="Chen Y.-H."/>
        </authorList>
    </citation>
    <scope>NUCLEOTIDE SEQUENCE</scope>
    <source>
        <strain evidence="1">EF212</strain>
    </source>
</reference>
<name>A0ABY6GRV0_9GAMM</name>